<evidence type="ECO:0000313" key="3">
    <source>
        <dbReference type="Proteomes" id="UP000693970"/>
    </source>
</evidence>
<feature type="transmembrane region" description="Helical" evidence="1">
    <location>
        <begin position="93"/>
        <end position="112"/>
    </location>
</feature>
<proteinExistence type="predicted"/>
<name>A0A9K3LWG7_9STRA</name>
<accession>A0A9K3LWG7</accession>
<keyword evidence="1" id="KW-0472">Membrane</keyword>
<evidence type="ECO:0000313" key="2">
    <source>
        <dbReference type="EMBL" id="KAG7369818.1"/>
    </source>
</evidence>
<dbReference type="EMBL" id="JAGRRH010000005">
    <property type="protein sequence ID" value="KAG7369818.1"/>
    <property type="molecule type" value="Genomic_DNA"/>
</dbReference>
<organism evidence="2 3">
    <name type="scientific">Nitzschia inconspicua</name>
    <dbReference type="NCBI Taxonomy" id="303405"/>
    <lineage>
        <taxon>Eukaryota</taxon>
        <taxon>Sar</taxon>
        <taxon>Stramenopiles</taxon>
        <taxon>Ochrophyta</taxon>
        <taxon>Bacillariophyta</taxon>
        <taxon>Bacillariophyceae</taxon>
        <taxon>Bacillariophycidae</taxon>
        <taxon>Bacillariales</taxon>
        <taxon>Bacillariaceae</taxon>
        <taxon>Nitzschia</taxon>
    </lineage>
</organism>
<feature type="transmembrane region" description="Helical" evidence="1">
    <location>
        <begin position="124"/>
        <end position="145"/>
    </location>
</feature>
<comment type="caution">
    <text evidence="2">The sequence shown here is derived from an EMBL/GenBank/DDBJ whole genome shotgun (WGS) entry which is preliminary data.</text>
</comment>
<dbReference type="OrthoDB" id="45329at2759"/>
<dbReference type="Proteomes" id="UP000693970">
    <property type="component" value="Unassembled WGS sequence"/>
</dbReference>
<gene>
    <name evidence="2" type="ORF">IV203_027564</name>
</gene>
<feature type="transmembrane region" description="Helical" evidence="1">
    <location>
        <begin position="53"/>
        <end position="73"/>
    </location>
</feature>
<sequence length="1027" mass="116525">MQEPLLKNNCLVDRTPTARSYAVANKNREMEIHFSDGLLGRSSNESNERIATFLRQGCVVGLVMWPALLWAAFRYTPPESFERLEGPEKHANITVLFLLLYTNISRILRIVIRDRGFEFVNSGVMIGSITVQAIATISISLMIFFPTPVVVDPVTGIRTHLRFQRLKKLSPGNSVEEMEEYDRAKYSLKTTAVCTVLWTGLASCWTVISIVAPHSSSDSLFSNPALMLVTESFFEALSKIWYADMLIEIHNIVFDDASRTIRRLEELRSLMGAVWDHSSDILIWSSPASSTSNLINGIVSPRGLEFLSPPDHLMTEGLFSLFLEIDPDKHSYRSFVVDLSSPITRETAIALRNRTTHDEYTQNKFVGLNHDQNIYAVARLLCEAREFNEQREKTVMQALVSHDTADRIHQFETKITKLGVDAGLIVMRDISERCHRFEIEKKLIAEQTARKKDYEANRFTRHEVKNGLLAAIGLMDSIRELNDHFKRMTPEMISNTTQTTSFVELNGTSVQKNSESIPTKRIEADVEAETVEYSCTGSFSDLEECYEELDNTLRDILDAVMDHAMSLELLNGEYDVRPERVSVPELLSAVRRQSQCGPFRSRFPLICSPHPFPILGLDPRLLRHIYQNALSNARSYGKVLGKIATMIEYDEEREEFKMEVINEPGRGHAKFARMSEEEVAEKVFSQGSRLESDESGVLMSNSSGDGAWIMKKCSKIMKGDVSLRFDDNRTVFSFWCPARKSGSRHGDAHRVSCKMTRLPPSTWGFVVDDSAIQRKLMDRFLNIAGIDKDRRIICGRNSDEIYHFGDRVRDILISNPNDKLILIVDENLDVIDGLTHHSSVSGSLCIKRLLEELDQSYERRLLALVRSANDSSKEIATYTSRAHGFIPKAPIDKNDVLQMIQPWWMKKFGCFDDTDSEGKSPYHSTRSMCESECQDTDGDLAHAIEVIAALCKVQSGKSLRSQWKIIREKLHALKGDLKSTIMSKGNGMDSVLAEIECFRHEECPDDLVRRWASLEEKIYEIIDASTL</sequence>
<reference evidence="2" key="1">
    <citation type="journal article" date="2021" name="Sci. Rep.">
        <title>Diploid genomic architecture of Nitzschia inconspicua, an elite biomass production diatom.</title>
        <authorList>
            <person name="Oliver A."/>
            <person name="Podell S."/>
            <person name="Pinowska A."/>
            <person name="Traller J.C."/>
            <person name="Smith S.R."/>
            <person name="McClure R."/>
            <person name="Beliaev A."/>
            <person name="Bohutskyi P."/>
            <person name="Hill E.A."/>
            <person name="Rabines A."/>
            <person name="Zheng H."/>
            <person name="Allen L.Z."/>
            <person name="Kuo A."/>
            <person name="Grigoriev I.V."/>
            <person name="Allen A.E."/>
            <person name="Hazlebeck D."/>
            <person name="Allen E.E."/>
        </authorList>
    </citation>
    <scope>NUCLEOTIDE SEQUENCE</scope>
    <source>
        <strain evidence="2">Hildebrandi</strain>
    </source>
</reference>
<keyword evidence="1" id="KW-0812">Transmembrane</keyword>
<evidence type="ECO:0000256" key="1">
    <source>
        <dbReference type="SAM" id="Phobius"/>
    </source>
</evidence>
<protein>
    <submittedName>
        <fullName evidence="2">Uncharacterized protein</fullName>
    </submittedName>
</protein>
<keyword evidence="3" id="KW-1185">Reference proteome</keyword>
<keyword evidence="1" id="KW-1133">Transmembrane helix</keyword>
<dbReference type="AlphaFoldDB" id="A0A9K3LWG7"/>
<reference evidence="2" key="2">
    <citation type="submission" date="2021-04" db="EMBL/GenBank/DDBJ databases">
        <authorList>
            <person name="Podell S."/>
        </authorList>
    </citation>
    <scope>NUCLEOTIDE SEQUENCE</scope>
    <source>
        <strain evidence="2">Hildebrandi</strain>
    </source>
</reference>